<organism evidence="2 3">
    <name type="scientific">Dendrothele bispora (strain CBS 962.96)</name>
    <dbReference type="NCBI Taxonomy" id="1314807"/>
    <lineage>
        <taxon>Eukaryota</taxon>
        <taxon>Fungi</taxon>
        <taxon>Dikarya</taxon>
        <taxon>Basidiomycota</taxon>
        <taxon>Agaricomycotina</taxon>
        <taxon>Agaricomycetes</taxon>
        <taxon>Agaricomycetidae</taxon>
        <taxon>Agaricales</taxon>
        <taxon>Agaricales incertae sedis</taxon>
        <taxon>Dendrothele</taxon>
    </lineage>
</organism>
<reference evidence="2 3" key="1">
    <citation type="journal article" date="2019" name="Nat. Ecol. Evol.">
        <title>Megaphylogeny resolves global patterns of mushroom evolution.</title>
        <authorList>
            <person name="Varga T."/>
            <person name="Krizsan K."/>
            <person name="Foldi C."/>
            <person name="Dima B."/>
            <person name="Sanchez-Garcia M."/>
            <person name="Sanchez-Ramirez S."/>
            <person name="Szollosi G.J."/>
            <person name="Szarkandi J.G."/>
            <person name="Papp V."/>
            <person name="Albert L."/>
            <person name="Andreopoulos W."/>
            <person name="Angelini C."/>
            <person name="Antonin V."/>
            <person name="Barry K.W."/>
            <person name="Bougher N.L."/>
            <person name="Buchanan P."/>
            <person name="Buyck B."/>
            <person name="Bense V."/>
            <person name="Catcheside P."/>
            <person name="Chovatia M."/>
            <person name="Cooper J."/>
            <person name="Damon W."/>
            <person name="Desjardin D."/>
            <person name="Finy P."/>
            <person name="Geml J."/>
            <person name="Haridas S."/>
            <person name="Hughes K."/>
            <person name="Justo A."/>
            <person name="Karasinski D."/>
            <person name="Kautmanova I."/>
            <person name="Kiss B."/>
            <person name="Kocsube S."/>
            <person name="Kotiranta H."/>
            <person name="LaButti K.M."/>
            <person name="Lechner B.E."/>
            <person name="Liimatainen K."/>
            <person name="Lipzen A."/>
            <person name="Lukacs Z."/>
            <person name="Mihaltcheva S."/>
            <person name="Morgado L.N."/>
            <person name="Niskanen T."/>
            <person name="Noordeloos M.E."/>
            <person name="Ohm R.A."/>
            <person name="Ortiz-Santana B."/>
            <person name="Ovrebo C."/>
            <person name="Racz N."/>
            <person name="Riley R."/>
            <person name="Savchenko A."/>
            <person name="Shiryaev A."/>
            <person name="Soop K."/>
            <person name="Spirin V."/>
            <person name="Szebenyi C."/>
            <person name="Tomsovsky M."/>
            <person name="Tulloss R.E."/>
            <person name="Uehling J."/>
            <person name="Grigoriev I.V."/>
            <person name="Vagvolgyi C."/>
            <person name="Papp T."/>
            <person name="Martin F.M."/>
            <person name="Miettinen O."/>
            <person name="Hibbett D.S."/>
            <person name="Nagy L.G."/>
        </authorList>
    </citation>
    <scope>NUCLEOTIDE SEQUENCE [LARGE SCALE GENOMIC DNA]</scope>
    <source>
        <strain evidence="2 3">CBS 962.96</strain>
    </source>
</reference>
<evidence type="ECO:0000313" key="2">
    <source>
        <dbReference type="EMBL" id="THV06228.1"/>
    </source>
</evidence>
<feature type="region of interest" description="Disordered" evidence="1">
    <location>
        <begin position="216"/>
        <end position="245"/>
    </location>
</feature>
<evidence type="ECO:0000313" key="3">
    <source>
        <dbReference type="Proteomes" id="UP000297245"/>
    </source>
</evidence>
<dbReference type="EMBL" id="ML179044">
    <property type="protein sequence ID" value="THV06228.1"/>
    <property type="molecule type" value="Genomic_DNA"/>
</dbReference>
<dbReference type="AlphaFoldDB" id="A0A4S8MST8"/>
<feature type="region of interest" description="Disordered" evidence="1">
    <location>
        <begin position="129"/>
        <end position="160"/>
    </location>
</feature>
<feature type="compositionally biased region" description="Low complexity" evidence="1">
    <location>
        <begin position="88"/>
        <end position="97"/>
    </location>
</feature>
<keyword evidence="3" id="KW-1185">Reference proteome</keyword>
<name>A0A4S8MST8_DENBC</name>
<dbReference type="Proteomes" id="UP000297245">
    <property type="component" value="Unassembled WGS sequence"/>
</dbReference>
<feature type="compositionally biased region" description="Pro residues" evidence="1">
    <location>
        <begin position="140"/>
        <end position="153"/>
    </location>
</feature>
<sequence>MDADLSVPGNLRALLGAEDFPEHSEDSSMDLNGNLVGGEDVEMWDSMELSDSGDGTSQATEPDSDPVCTQTRALQHPSTSDTNQLGNSPASSSSASPGVTNASFSGLISDSAYVPFHLCNTHGSLSTPLHNSLSPGSLSQPPPNPSPTRPTPIPSNCSHRRNTDVTFSALLANSRPSVSRSQHPHNVSLPMQRPTCFTIREEVVQPYLVACRQPMGHMSESGPGPSTLLNRLGSKRARSDSDDAYENTVLHPHKSSKTSVQARRRSALGTLVELGPRPSSNRFSSHYRLFHALLKQWLDAVDAAIHVTQPGVIIPRPNSVRTVWSRLHLELSFRDPESVNWFVADVKV</sequence>
<gene>
    <name evidence="2" type="ORF">K435DRAFT_834379</name>
</gene>
<feature type="region of interest" description="Disordered" evidence="1">
    <location>
        <begin position="17"/>
        <end position="100"/>
    </location>
</feature>
<protein>
    <submittedName>
        <fullName evidence="2">Uncharacterized protein</fullName>
    </submittedName>
</protein>
<evidence type="ECO:0000256" key="1">
    <source>
        <dbReference type="SAM" id="MobiDB-lite"/>
    </source>
</evidence>
<feature type="compositionally biased region" description="Polar residues" evidence="1">
    <location>
        <begin position="53"/>
        <end position="87"/>
    </location>
</feature>
<accession>A0A4S8MST8</accession>
<proteinExistence type="predicted"/>